<dbReference type="InterPro" id="IPR003772">
    <property type="entry name" value="YceD"/>
</dbReference>
<organism evidence="1 2">
    <name type="scientific">Mariprofundus erugo</name>
    <dbReference type="NCBI Taxonomy" id="2528639"/>
    <lineage>
        <taxon>Bacteria</taxon>
        <taxon>Pseudomonadati</taxon>
        <taxon>Pseudomonadota</taxon>
        <taxon>Candidatius Mariprofundia</taxon>
        <taxon>Mariprofundales</taxon>
        <taxon>Mariprofundaceae</taxon>
        <taxon>Mariprofundus</taxon>
    </lineage>
</organism>
<dbReference type="Pfam" id="PF02620">
    <property type="entry name" value="YceD"/>
    <property type="match status" value="1"/>
</dbReference>
<dbReference type="OrthoDB" id="9790372at2"/>
<sequence length="184" mass="20282">MRQWLVTLQGLPASGRSWDAVVSAHDLSDVHEGQVEAIAGLAGDVPLSLSLVHKGNVYYLTGHWRCLIKRTCSRCTAPFEWQAEGELERAYQLGIAKVADAQDVDDPEGVYEYLPEPGELDLLDVLREDIWLTWKADVICSDSCKGLCADCGSNLNTGTCSCKKDNDDHPFAILRKLKLDDGSM</sequence>
<dbReference type="EMBL" id="VBRY01000001">
    <property type="protein sequence ID" value="TLS69231.1"/>
    <property type="molecule type" value="Genomic_DNA"/>
</dbReference>
<reference evidence="1 2" key="1">
    <citation type="journal article" date="2019" name="Appl. Environ. Microbiol.">
        <title>Environmental Evidence and Genomic Insight of Iron-oxidizing Bacteria Preference Towards More Corrosion Resistant Stainless Steel at Higher Salinities.</title>
        <authorList>
            <person name="Garrison C.E."/>
            <person name="Price K.A."/>
            <person name="Field E.K."/>
        </authorList>
    </citation>
    <scope>NUCLEOTIDE SEQUENCE [LARGE SCALE GENOMIC DNA]</scope>
    <source>
        <strain evidence="1 2">P3</strain>
    </source>
</reference>
<dbReference type="Proteomes" id="UP000306585">
    <property type="component" value="Unassembled WGS sequence"/>
</dbReference>
<comment type="caution">
    <text evidence="1">The sequence shown here is derived from an EMBL/GenBank/DDBJ whole genome shotgun (WGS) entry which is preliminary data.</text>
</comment>
<protein>
    <submittedName>
        <fullName evidence="1">DUF177 domain-containing protein</fullName>
    </submittedName>
</protein>
<dbReference type="RefSeq" id="WP_138238044.1">
    <property type="nucleotide sequence ID" value="NZ_VBRY01000001.1"/>
</dbReference>
<dbReference type="PANTHER" id="PTHR34374:SF1">
    <property type="entry name" value="LARGE RIBOSOMAL RNA SUBUNIT ACCUMULATION PROTEIN YCED HOMOLOG 1, CHLOROPLASTIC"/>
    <property type="match status" value="1"/>
</dbReference>
<dbReference type="AlphaFoldDB" id="A0A5R9GST1"/>
<evidence type="ECO:0000313" key="2">
    <source>
        <dbReference type="Proteomes" id="UP000306585"/>
    </source>
</evidence>
<proteinExistence type="predicted"/>
<evidence type="ECO:0000313" key="1">
    <source>
        <dbReference type="EMBL" id="TLS69231.1"/>
    </source>
</evidence>
<dbReference type="PANTHER" id="PTHR34374">
    <property type="entry name" value="LARGE RIBOSOMAL RNA SUBUNIT ACCUMULATION PROTEIN YCED HOMOLOG 1, CHLOROPLASTIC"/>
    <property type="match status" value="1"/>
</dbReference>
<gene>
    <name evidence="1" type="ORF">FEF65_01750</name>
</gene>
<accession>A0A5R9GST1</accession>
<name>A0A5R9GST1_9PROT</name>
<keyword evidence="2" id="KW-1185">Reference proteome</keyword>